<evidence type="ECO:0000313" key="2">
    <source>
        <dbReference type="Proteomes" id="UP000756132"/>
    </source>
</evidence>
<accession>A0A9Q8PA53</accession>
<dbReference type="EMBL" id="CP090168">
    <property type="protein sequence ID" value="UJO18697.1"/>
    <property type="molecule type" value="Genomic_DNA"/>
</dbReference>
<protein>
    <submittedName>
        <fullName evidence="1">Uncharacterized protein</fullName>
    </submittedName>
</protein>
<evidence type="ECO:0000313" key="1">
    <source>
        <dbReference type="EMBL" id="UJO18697.1"/>
    </source>
</evidence>
<dbReference type="Proteomes" id="UP000756132">
    <property type="component" value="Chromosome 6"/>
</dbReference>
<sequence>MELIFQDAQDADFQQMCSYAEKRLALSKLCEVLLSYAAMLPTVMQCLYTAGTQNRKARPGIRIG</sequence>
<dbReference type="KEGG" id="ffu:CLAFUR5_07428"/>
<gene>
    <name evidence="1" type="ORF">CLAFUR5_07428</name>
</gene>
<organism evidence="1 2">
    <name type="scientific">Passalora fulva</name>
    <name type="common">Tomato leaf mold</name>
    <name type="synonym">Cladosporium fulvum</name>
    <dbReference type="NCBI Taxonomy" id="5499"/>
    <lineage>
        <taxon>Eukaryota</taxon>
        <taxon>Fungi</taxon>
        <taxon>Dikarya</taxon>
        <taxon>Ascomycota</taxon>
        <taxon>Pezizomycotina</taxon>
        <taxon>Dothideomycetes</taxon>
        <taxon>Dothideomycetidae</taxon>
        <taxon>Mycosphaerellales</taxon>
        <taxon>Mycosphaerellaceae</taxon>
        <taxon>Fulvia</taxon>
    </lineage>
</organism>
<dbReference type="GeneID" id="71987306"/>
<dbReference type="RefSeq" id="XP_047763063.1">
    <property type="nucleotide sequence ID" value="XM_047906576.1"/>
</dbReference>
<name>A0A9Q8PA53_PASFU</name>
<reference evidence="1" key="1">
    <citation type="submission" date="2021-12" db="EMBL/GenBank/DDBJ databases">
        <authorList>
            <person name="Zaccaron A."/>
            <person name="Stergiopoulos I."/>
        </authorList>
    </citation>
    <scope>NUCLEOTIDE SEQUENCE</scope>
    <source>
        <strain evidence="1">Race5_Kim</strain>
    </source>
</reference>
<keyword evidence="2" id="KW-1185">Reference proteome</keyword>
<reference evidence="1" key="2">
    <citation type="journal article" date="2022" name="Microb. Genom.">
        <title>A chromosome-scale genome assembly of the tomato pathogen Cladosporium fulvum reveals a compartmentalized genome architecture and the presence of a dispensable chromosome.</title>
        <authorList>
            <person name="Zaccaron A.Z."/>
            <person name="Chen L.H."/>
            <person name="Samaras A."/>
            <person name="Stergiopoulos I."/>
        </authorList>
    </citation>
    <scope>NUCLEOTIDE SEQUENCE</scope>
    <source>
        <strain evidence="1">Race5_Kim</strain>
    </source>
</reference>
<proteinExistence type="predicted"/>
<dbReference type="AlphaFoldDB" id="A0A9Q8PA53"/>